<protein>
    <submittedName>
        <fullName evidence="1">(rape) hypothetical protein</fullName>
    </submittedName>
</protein>
<reference evidence="1" key="1">
    <citation type="submission" date="2021-01" db="EMBL/GenBank/DDBJ databases">
        <authorList>
            <consortium name="Genoscope - CEA"/>
            <person name="William W."/>
        </authorList>
    </citation>
    <scope>NUCLEOTIDE SEQUENCE</scope>
</reference>
<dbReference type="InterPro" id="IPR004142">
    <property type="entry name" value="NDRG"/>
</dbReference>
<reference evidence="2 3" key="2">
    <citation type="submission" date="2021-05" db="EMBL/GenBank/DDBJ databases">
        <title>Genome Assembly of Synthetic Allotetraploid Brassica napus Reveals Homoeologous Exchanges between Subgenomes.</title>
        <authorList>
            <person name="Davis J.T."/>
        </authorList>
    </citation>
    <scope>NUCLEOTIDE SEQUENCE [LARGE SCALE GENOMIC DNA]</scope>
    <source>
        <strain evidence="3">cv. Da-Ae</strain>
        <tissue evidence="2">Seedling</tissue>
    </source>
</reference>
<dbReference type="Proteomes" id="UP000824890">
    <property type="component" value="Unassembled WGS sequence"/>
</dbReference>
<gene>
    <name evidence="1" type="ORF">DARMORV10_A07P01070.1</name>
    <name evidence="2" type="ORF">HID58_024663</name>
</gene>
<accession>A0A816Y6M6</accession>
<dbReference type="EMBL" id="HG994361">
    <property type="protein sequence ID" value="CAF2156801.1"/>
    <property type="molecule type" value="Genomic_DNA"/>
</dbReference>
<evidence type="ECO:0000313" key="2">
    <source>
        <dbReference type="EMBL" id="KAH0917003.1"/>
    </source>
</evidence>
<evidence type="ECO:0000313" key="3">
    <source>
        <dbReference type="Proteomes" id="UP000824890"/>
    </source>
</evidence>
<dbReference type="Proteomes" id="UP001295469">
    <property type="component" value="Chromosome A07"/>
</dbReference>
<dbReference type="AlphaFoldDB" id="A0A816Y6M6"/>
<sequence length="84" mass="9510">MVAALDRKYSALVEVSGFSVTKSSLDSWNMLCSMVTEEQPHAMLIPMAFFFVGFGLYRPGRVSDRPWSPLSPRRVSFCLHRVLV</sequence>
<evidence type="ECO:0000313" key="1">
    <source>
        <dbReference type="EMBL" id="CAF2156801.1"/>
    </source>
</evidence>
<keyword evidence="3" id="KW-1185">Reference proteome</keyword>
<organism evidence="1">
    <name type="scientific">Brassica napus</name>
    <name type="common">Rape</name>
    <dbReference type="NCBI Taxonomy" id="3708"/>
    <lineage>
        <taxon>Eukaryota</taxon>
        <taxon>Viridiplantae</taxon>
        <taxon>Streptophyta</taxon>
        <taxon>Embryophyta</taxon>
        <taxon>Tracheophyta</taxon>
        <taxon>Spermatophyta</taxon>
        <taxon>Magnoliopsida</taxon>
        <taxon>eudicotyledons</taxon>
        <taxon>Gunneridae</taxon>
        <taxon>Pentapetalae</taxon>
        <taxon>rosids</taxon>
        <taxon>malvids</taxon>
        <taxon>Brassicales</taxon>
        <taxon>Brassicaceae</taxon>
        <taxon>Brassiceae</taxon>
        <taxon>Brassica</taxon>
    </lineage>
</organism>
<dbReference type="Pfam" id="PF03096">
    <property type="entry name" value="Ndr"/>
    <property type="match status" value="1"/>
</dbReference>
<proteinExistence type="predicted"/>
<dbReference type="EMBL" id="JAGKQM010000007">
    <property type="protein sequence ID" value="KAH0917003.1"/>
    <property type="molecule type" value="Genomic_DNA"/>
</dbReference>
<name>A0A816Y6M6_BRANA</name>